<keyword evidence="2" id="KW-1185">Reference proteome</keyword>
<accession>A0ABY7YR68</accession>
<name>A0ABY7YR68_9HYPH</name>
<sequence>MPQRPSNRELKVLGNLGADGVLGPEDFKDIGDRVFGLMLRKGWIQPADAPGKYRITETGIDIHDEQAWFGRSKR</sequence>
<protein>
    <submittedName>
        <fullName evidence="1">Uncharacterized protein</fullName>
    </submittedName>
</protein>
<organism evidence="1 2">
    <name type="scientific">Devosia algicola</name>
    <dbReference type="NCBI Taxonomy" id="3026418"/>
    <lineage>
        <taxon>Bacteria</taxon>
        <taxon>Pseudomonadati</taxon>
        <taxon>Pseudomonadota</taxon>
        <taxon>Alphaproteobacteria</taxon>
        <taxon>Hyphomicrobiales</taxon>
        <taxon>Devosiaceae</taxon>
        <taxon>Devosia</taxon>
    </lineage>
</organism>
<evidence type="ECO:0000313" key="2">
    <source>
        <dbReference type="Proteomes" id="UP001220530"/>
    </source>
</evidence>
<dbReference type="Proteomes" id="UP001220530">
    <property type="component" value="Chromosome"/>
</dbReference>
<reference evidence="1 2" key="1">
    <citation type="submission" date="2023-02" db="EMBL/GenBank/DDBJ databases">
        <title>Devosia algicola sp. nov., isolated from the phycosphere of marine algae.</title>
        <authorList>
            <person name="Kim J.M."/>
            <person name="Lee J.K."/>
            <person name="Choi B.J."/>
            <person name="Bayburt H."/>
            <person name="Jeon C.O."/>
        </authorList>
    </citation>
    <scope>NUCLEOTIDE SEQUENCE [LARGE SCALE GENOMIC DNA]</scope>
    <source>
        <strain evidence="1 2">G20-9</strain>
    </source>
</reference>
<evidence type="ECO:0000313" key="1">
    <source>
        <dbReference type="EMBL" id="WDR03677.1"/>
    </source>
</evidence>
<gene>
    <name evidence="1" type="ORF">PSQ19_06320</name>
</gene>
<dbReference type="EMBL" id="CP118246">
    <property type="protein sequence ID" value="WDR03677.1"/>
    <property type="molecule type" value="Genomic_DNA"/>
</dbReference>
<dbReference type="RefSeq" id="WP_282220067.1">
    <property type="nucleotide sequence ID" value="NZ_CP118246.1"/>
</dbReference>
<proteinExistence type="predicted"/>